<keyword evidence="3" id="KW-1185">Reference proteome</keyword>
<keyword evidence="1" id="KW-1133">Transmembrane helix</keyword>
<keyword evidence="1" id="KW-0812">Transmembrane</keyword>
<gene>
    <name evidence="2" type="ORF">GCM10010515_76190</name>
</gene>
<dbReference type="Proteomes" id="UP000645555">
    <property type="component" value="Unassembled WGS sequence"/>
</dbReference>
<reference evidence="2" key="1">
    <citation type="journal article" date="2014" name="Int. J. Syst. Evol. Microbiol.">
        <title>Complete genome sequence of Corynebacterium casei LMG S-19264T (=DSM 44701T), isolated from a smear-ripened cheese.</title>
        <authorList>
            <consortium name="US DOE Joint Genome Institute (JGI-PGF)"/>
            <person name="Walter F."/>
            <person name="Albersmeier A."/>
            <person name="Kalinowski J."/>
            <person name="Ruckert C."/>
        </authorList>
    </citation>
    <scope>NUCLEOTIDE SEQUENCE</scope>
    <source>
        <strain evidence="2">JCM 4956</strain>
    </source>
</reference>
<dbReference type="RefSeq" id="WP_190040228.1">
    <property type="nucleotide sequence ID" value="NZ_BMWD01000055.1"/>
</dbReference>
<keyword evidence="1" id="KW-0472">Membrane</keyword>
<proteinExistence type="predicted"/>
<feature type="transmembrane region" description="Helical" evidence="1">
    <location>
        <begin position="12"/>
        <end position="35"/>
    </location>
</feature>
<dbReference type="EMBL" id="BMWD01000055">
    <property type="protein sequence ID" value="GGX98694.1"/>
    <property type="molecule type" value="Genomic_DNA"/>
</dbReference>
<sequence length="205" mass="22984">MAMSIVGLGGWITALIGLLYVLVVWLSPVFGFLFVPLLCYSFYRTVIQLTQVFTGMRMLRVMQEYPWRILWQVRRGLGDHPAAEAKGIWIELPTRGDSNEGIPLVFVKHHRASWWMRRIGGPRTDSGLKSQLDPLWFAGDSRFLGVVAVSGRKSGTPRRLHFLYQPSALGKGGDARKSGENVSAVDLDRARRAGAQFPSERVTLN</sequence>
<reference evidence="2" key="2">
    <citation type="submission" date="2020-09" db="EMBL/GenBank/DDBJ databases">
        <authorList>
            <person name="Sun Q."/>
            <person name="Ohkuma M."/>
        </authorList>
    </citation>
    <scope>NUCLEOTIDE SEQUENCE</scope>
    <source>
        <strain evidence="2">JCM 4956</strain>
    </source>
</reference>
<accession>A0A918NV27</accession>
<protein>
    <submittedName>
        <fullName evidence="2">Uncharacterized protein</fullName>
    </submittedName>
</protein>
<evidence type="ECO:0000313" key="2">
    <source>
        <dbReference type="EMBL" id="GGX98694.1"/>
    </source>
</evidence>
<evidence type="ECO:0000256" key="1">
    <source>
        <dbReference type="SAM" id="Phobius"/>
    </source>
</evidence>
<organism evidence="2 3">
    <name type="scientific">Streptomyces fructofermentans</name>
    <dbReference type="NCBI Taxonomy" id="152141"/>
    <lineage>
        <taxon>Bacteria</taxon>
        <taxon>Bacillati</taxon>
        <taxon>Actinomycetota</taxon>
        <taxon>Actinomycetes</taxon>
        <taxon>Kitasatosporales</taxon>
        <taxon>Streptomycetaceae</taxon>
        <taxon>Streptomyces</taxon>
    </lineage>
</organism>
<name>A0A918NV27_9ACTN</name>
<comment type="caution">
    <text evidence="2">The sequence shown here is derived from an EMBL/GenBank/DDBJ whole genome shotgun (WGS) entry which is preliminary data.</text>
</comment>
<dbReference type="AlphaFoldDB" id="A0A918NV27"/>
<evidence type="ECO:0000313" key="3">
    <source>
        <dbReference type="Proteomes" id="UP000645555"/>
    </source>
</evidence>